<evidence type="ECO:0000256" key="7">
    <source>
        <dbReference type="ARBA" id="ARBA00023136"/>
    </source>
</evidence>
<feature type="transmembrane region" description="Helical" evidence="8">
    <location>
        <begin position="60"/>
        <end position="76"/>
    </location>
</feature>
<dbReference type="GO" id="GO:1902600">
    <property type="term" value="P:proton transmembrane transport"/>
    <property type="evidence" value="ECO:0007669"/>
    <property type="project" value="InterPro"/>
</dbReference>
<dbReference type="Pfam" id="PF00999">
    <property type="entry name" value="Na_H_Exchanger"/>
    <property type="match status" value="1"/>
</dbReference>
<feature type="transmembrane region" description="Helical" evidence="8">
    <location>
        <begin position="149"/>
        <end position="170"/>
    </location>
</feature>
<name>A0A1E3H034_9HYPH</name>
<comment type="caution">
    <text evidence="10">The sequence shown here is derived from an EMBL/GenBank/DDBJ whole genome shotgun (WGS) entry which is preliminary data.</text>
</comment>
<keyword evidence="11" id="KW-1185">Reference proteome</keyword>
<feature type="transmembrane region" description="Helical" evidence="8">
    <location>
        <begin position="176"/>
        <end position="201"/>
    </location>
</feature>
<evidence type="ECO:0000256" key="1">
    <source>
        <dbReference type="ARBA" id="ARBA00004651"/>
    </source>
</evidence>
<gene>
    <name evidence="10" type="primary">nhaP2_2</name>
    <name evidence="10" type="ORF">A6302_02992</name>
</gene>
<feature type="transmembrane region" description="Helical" evidence="8">
    <location>
        <begin position="113"/>
        <end position="137"/>
    </location>
</feature>
<evidence type="ECO:0000256" key="6">
    <source>
        <dbReference type="ARBA" id="ARBA00023065"/>
    </source>
</evidence>
<evidence type="ECO:0000256" key="2">
    <source>
        <dbReference type="ARBA" id="ARBA00022448"/>
    </source>
</evidence>
<dbReference type="PANTHER" id="PTHR32507:SF7">
    <property type="entry name" value="K(+)_H(+) ANTIPORTER NHAP2"/>
    <property type="match status" value="1"/>
</dbReference>
<dbReference type="NCBIfam" id="NF003715">
    <property type="entry name" value="PRK05326.1-2"/>
    <property type="match status" value="1"/>
</dbReference>
<evidence type="ECO:0000313" key="10">
    <source>
        <dbReference type="EMBL" id="ODN69698.1"/>
    </source>
</evidence>
<dbReference type="PANTHER" id="PTHR32507">
    <property type="entry name" value="NA(+)/H(+) ANTIPORTER 1"/>
    <property type="match status" value="1"/>
</dbReference>
<keyword evidence="6" id="KW-0406">Ion transport</keyword>
<evidence type="ECO:0000259" key="9">
    <source>
        <dbReference type="Pfam" id="PF00999"/>
    </source>
</evidence>
<comment type="subcellular location">
    <subcellularLocation>
        <location evidence="1">Cell membrane</location>
        <topology evidence="1">Multi-pass membrane protein</topology>
    </subcellularLocation>
</comment>
<feature type="transmembrane region" description="Helical" evidence="8">
    <location>
        <begin position="6"/>
        <end position="25"/>
    </location>
</feature>
<dbReference type="Proteomes" id="UP000094622">
    <property type="component" value="Unassembled WGS sequence"/>
</dbReference>
<dbReference type="AlphaFoldDB" id="A0A1E3H034"/>
<evidence type="ECO:0000256" key="8">
    <source>
        <dbReference type="SAM" id="Phobius"/>
    </source>
</evidence>
<evidence type="ECO:0000256" key="4">
    <source>
        <dbReference type="ARBA" id="ARBA00022692"/>
    </source>
</evidence>
<keyword evidence="4 8" id="KW-0812">Transmembrane</keyword>
<proteinExistence type="predicted"/>
<evidence type="ECO:0000256" key="3">
    <source>
        <dbReference type="ARBA" id="ARBA00022449"/>
    </source>
</evidence>
<protein>
    <submittedName>
        <fullName evidence="10">K(+)/H(+) antiporter NhaP2</fullName>
    </submittedName>
</protein>
<keyword evidence="3" id="KW-0050">Antiport</keyword>
<keyword evidence="5 8" id="KW-1133">Transmembrane helix</keyword>
<dbReference type="InterPro" id="IPR006153">
    <property type="entry name" value="Cation/H_exchanger_TM"/>
</dbReference>
<evidence type="ECO:0000313" key="11">
    <source>
        <dbReference type="Proteomes" id="UP000094622"/>
    </source>
</evidence>
<reference evidence="10 11" key="1">
    <citation type="submission" date="2016-07" db="EMBL/GenBank/DDBJ databases">
        <title>Draft Genome Sequence of Methylobrevis pamukkalensis PK2.</title>
        <authorList>
            <person name="Vasilenko O.V."/>
            <person name="Doronina N.V."/>
            <person name="Shmareva M.N."/>
            <person name="Tarlachkov S.V."/>
            <person name="Mustakhimov I."/>
            <person name="Trotsenko Y.A."/>
        </authorList>
    </citation>
    <scope>NUCLEOTIDE SEQUENCE [LARGE SCALE GENOMIC DNA]</scope>
    <source>
        <strain evidence="10 11">PK2</strain>
    </source>
</reference>
<keyword evidence="7 8" id="KW-0472">Membrane</keyword>
<evidence type="ECO:0000256" key="5">
    <source>
        <dbReference type="ARBA" id="ARBA00022989"/>
    </source>
</evidence>
<accession>A0A1E3H034</accession>
<dbReference type="EMBL" id="MCRJ01000078">
    <property type="protein sequence ID" value="ODN69698.1"/>
    <property type="molecule type" value="Genomic_DNA"/>
</dbReference>
<dbReference type="PATRIC" id="fig|1439726.3.peg.3145"/>
<sequence length="240" mass="25702">MLLLGFLQQMGLGIIGGIVGGHLILTLVNRLTLERGLYPIIVLACAMFLFALVGALDGSGFLAVYVAGIYAGNRAIRAKSTLTNFQEGTTWLAQMVMFLVLGLLATPSDFPQIALPAIGIALFLVFIARPVAVWLCLLPLSFSREETAFVSWVGLRGAVSILLAILPVIGGVPNGMLYFNSAFIIVLTSLLLQGWTVNALARRLGLVLPAKIGPVEKVELELPAPPATNCWSTRWCPTAR</sequence>
<keyword evidence="2" id="KW-0813">Transport</keyword>
<feature type="transmembrane region" description="Helical" evidence="8">
    <location>
        <begin position="37"/>
        <end position="54"/>
    </location>
</feature>
<organism evidence="10 11">
    <name type="scientific">Methylobrevis pamukkalensis</name>
    <dbReference type="NCBI Taxonomy" id="1439726"/>
    <lineage>
        <taxon>Bacteria</taxon>
        <taxon>Pseudomonadati</taxon>
        <taxon>Pseudomonadota</taxon>
        <taxon>Alphaproteobacteria</taxon>
        <taxon>Hyphomicrobiales</taxon>
        <taxon>Pleomorphomonadaceae</taxon>
        <taxon>Methylobrevis</taxon>
    </lineage>
</organism>
<feature type="domain" description="Cation/H+ exchanger transmembrane" evidence="9">
    <location>
        <begin position="2"/>
        <end position="201"/>
    </location>
</feature>
<feature type="transmembrane region" description="Helical" evidence="8">
    <location>
        <begin position="88"/>
        <end position="107"/>
    </location>
</feature>
<dbReference type="GO" id="GO:0015297">
    <property type="term" value="F:antiporter activity"/>
    <property type="evidence" value="ECO:0007669"/>
    <property type="project" value="UniProtKB-KW"/>
</dbReference>
<dbReference type="GO" id="GO:0005886">
    <property type="term" value="C:plasma membrane"/>
    <property type="evidence" value="ECO:0007669"/>
    <property type="project" value="UniProtKB-SubCell"/>
</dbReference>